<keyword evidence="3" id="KW-0804">Transcription</keyword>
<dbReference type="Pfam" id="PF01614">
    <property type="entry name" value="IclR_C"/>
    <property type="match status" value="2"/>
</dbReference>
<dbReference type="InterPro" id="IPR014757">
    <property type="entry name" value="Tscrpt_reg_IclR_C"/>
</dbReference>
<feature type="domain" description="HTH iclR-type" evidence="4">
    <location>
        <begin position="8"/>
        <end position="67"/>
    </location>
</feature>
<dbReference type="AlphaFoldDB" id="A0A6J6ETI3"/>
<dbReference type="SUPFAM" id="SSF46785">
    <property type="entry name" value="Winged helix' DNA-binding domain"/>
    <property type="match status" value="1"/>
</dbReference>
<dbReference type="EMBL" id="CAEZTY010000012">
    <property type="protein sequence ID" value="CAB4579831.1"/>
    <property type="molecule type" value="Genomic_DNA"/>
</dbReference>
<keyword evidence="1" id="KW-0805">Transcription regulation</keyword>
<reference evidence="7" key="1">
    <citation type="submission" date="2020-05" db="EMBL/GenBank/DDBJ databases">
        <authorList>
            <person name="Chiriac C."/>
            <person name="Salcher M."/>
            <person name="Ghai R."/>
            <person name="Kavagutti S V."/>
        </authorList>
    </citation>
    <scope>NUCLEOTIDE SEQUENCE</scope>
</reference>
<evidence type="ECO:0000259" key="4">
    <source>
        <dbReference type="PROSITE" id="PS51077"/>
    </source>
</evidence>
<evidence type="ECO:0000313" key="8">
    <source>
        <dbReference type="EMBL" id="CAB4613840.1"/>
    </source>
</evidence>
<dbReference type="EMBL" id="CAEUNJ010000005">
    <property type="protein sequence ID" value="CAB4370396.1"/>
    <property type="molecule type" value="Genomic_DNA"/>
</dbReference>
<dbReference type="EMBL" id="CAFBNJ010000007">
    <property type="protein sequence ID" value="CAB4941593.1"/>
    <property type="molecule type" value="Genomic_DNA"/>
</dbReference>
<dbReference type="InterPro" id="IPR029016">
    <property type="entry name" value="GAF-like_dom_sf"/>
</dbReference>
<dbReference type="InterPro" id="IPR036388">
    <property type="entry name" value="WH-like_DNA-bd_sf"/>
</dbReference>
<dbReference type="GO" id="GO:0045892">
    <property type="term" value="P:negative regulation of DNA-templated transcription"/>
    <property type="evidence" value="ECO:0007669"/>
    <property type="project" value="TreeGrafter"/>
</dbReference>
<dbReference type="SMART" id="SM00346">
    <property type="entry name" value="HTH_ICLR"/>
    <property type="match status" value="1"/>
</dbReference>
<dbReference type="InterPro" id="IPR036390">
    <property type="entry name" value="WH_DNA-bd_sf"/>
</dbReference>
<dbReference type="EMBL" id="CAEZVC010000006">
    <property type="protein sequence ID" value="CAB4613840.1"/>
    <property type="molecule type" value="Genomic_DNA"/>
</dbReference>
<accession>A0A6J6ETI3</accession>
<dbReference type="GO" id="GO:0003677">
    <property type="term" value="F:DNA binding"/>
    <property type="evidence" value="ECO:0007669"/>
    <property type="project" value="UniProtKB-KW"/>
</dbReference>
<protein>
    <submittedName>
        <fullName evidence="7">Unannotated protein</fullName>
    </submittedName>
</protein>
<sequence>MGNTIGGVGVLDKAVDVLDALEVQPRSLSELVGVTGLPRATAHRLATALERHGLVRRDAEGRFMLGTRLLSLGQAAADAWPLATAATSALASLRDETGESVQLFVRDGEERVCIAALQSLHGLRTIVPLGARLPLSAGSAARVLTSVDQAPGGWVESVGEREAGVASVSAPVRDASGRVIAAVSVSGPIERTSRQPGKRYGSFVVHAAKEIESEAGLRGVDA</sequence>
<evidence type="ECO:0000256" key="3">
    <source>
        <dbReference type="ARBA" id="ARBA00023163"/>
    </source>
</evidence>
<dbReference type="InterPro" id="IPR005471">
    <property type="entry name" value="Tscrpt_reg_IclR_N"/>
</dbReference>
<feature type="domain" description="IclR-ED" evidence="5">
    <location>
        <begin position="68"/>
        <end position="217"/>
    </location>
</feature>
<organism evidence="7">
    <name type="scientific">freshwater metagenome</name>
    <dbReference type="NCBI Taxonomy" id="449393"/>
    <lineage>
        <taxon>unclassified sequences</taxon>
        <taxon>metagenomes</taxon>
        <taxon>ecological metagenomes</taxon>
    </lineage>
</organism>
<proteinExistence type="predicted"/>
<dbReference type="EMBL" id="CAFAAM010000193">
    <property type="protein sequence ID" value="CAB4813276.1"/>
    <property type="molecule type" value="Genomic_DNA"/>
</dbReference>
<evidence type="ECO:0000313" key="9">
    <source>
        <dbReference type="EMBL" id="CAB4704142.1"/>
    </source>
</evidence>
<dbReference type="SUPFAM" id="SSF55781">
    <property type="entry name" value="GAF domain-like"/>
    <property type="match status" value="1"/>
</dbReference>
<evidence type="ECO:0000313" key="11">
    <source>
        <dbReference type="EMBL" id="CAB4941593.1"/>
    </source>
</evidence>
<evidence type="ECO:0000313" key="6">
    <source>
        <dbReference type="EMBL" id="CAB4370396.1"/>
    </source>
</evidence>
<evidence type="ECO:0000313" key="10">
    <source>
        <dbReference type="EMBL" id="CAB4813276.1"/>
    </source>
</evidence>
<evidence type="ECO:0000256" key="1">
    <source>
        <dbReference type="ARBA" id="ARBA00023015"/>
    </source>
</evidence>
<evidence type="ECO:0000256" key="2">
    <source>
        <dbReference type="ARBA" id="ARBA00023125"/>
    </source>
</evidence>
<dbReference type="GO" id="GO:0003700">
    <property type="term" value="F:DNA-binding transcription factor activity"/>
    <property type="evidence" value="ECO:0007669"/>
    <property type="project" value="TreeGrafter"/>
</dbReference>
<name>A0A6J6ETI3_9ZZZZ</name>
<keyword evidence="2" id="KW-0238">DNA-binding</keyword>
<evidence type="ECO:0000313" key="7">
    <source>
        <dbReference type="EMBL" id="CAB4579831.1"/>
    </source>
</evidence>
<evidence type="ECO:0000259" key="5">
    <source>
        <dbReference type="PROSITE" id="PS51078"/>
    </source>
</evidence>
<dbReference type="InterPro" id="IPR050707">
    <property type="entry name" value="HTH_MetabolicPath_Reg"/>
</dbReference>
<dbReference type="PROSITE" id="PS51078">
    <property type="entry name" value="ICLR_ED"/>
    <property type="match status" value="1"/>
</dbReference>
<dbReference type="EMBL" id="CAEZXY010000022">
    <property type="protein sequence ID" value="CAB4704142.1"/>
    <property type="molecule type" value="Genomic_DNA"/>
</dbReference>
<dbReference type="PANTHER" id="PTHR30136">
    <property type="entry name" value="HELIX-TURN-HELIX TRANSCRIPTIONAL REGULATOR, ICLR FAMILY"/>
    <property type="match status" value="1"/>
</dbReference>
<dbReference type="Pfam" id="PF09339">
    <property type="entry name" value="HTH_IclR"/>
    <property type="match status" value="1"/>
</dbReference>
<dbReference type="Gene3D" id="3.30.450.40">
    <property type="match status" value="2"/>
</dbReference>
<dbReference type="Gene3D" id="1.10.10.10">
    <property type="entry name" value="Winged helix-like DNA-binding domain superfamily/Winged helix DNA-binding domain"/>
    <property type="match status" value="1"/>
</dbReference>
<gene>
    <name evidence="7" type="ORF">UFOPK1762_00511</name>
    <name evidence="8" type="ORF">UFOPK1906_00222</name>
    <name evidence="9" type="ORF">UFOPK2624_00719</name>
    <name evidence="10" type="ORF">UFOPK3010_01280</name>
    <name evidence="11" type="ORF">UFOPK3785_00226</name>
    <name evidence="6" type="ORF">UFOPK4201_00179</name>
</gene>
<dbReference type="PANTHER" id="PTHR30136:SF39">
    <property type="entry name" value="TRANSCRIPTIONAL REGULATORY PROTEIN"/>
    <property type="match status" value="1"/>
</dbReference>
<dbReference type="PROSITE" id="PS51077">
    <property type="entry name" value="HTH_ICLR"/>
    <property type="match status" value="1"/>
</dbReference>